<evidence type="ECO:0000256" key="2">
    <source>
        <dbReference type="ARBA" id="ARBA00023180"/>
    </source>
</evidence>
<keyword evidence="5" id="KW-1185">Reference proteome</keyword>
<protein>
    <submittedName>
        <fullName evidence="4">ZP3 protein</fullName>
    </submittedName>
</protein>
<dbReference type="PROSITE" id="PS51034">
    <property type="entry name" value="ZP_2"/>
    <property type="match status" value="1"/>
</dbReference>
<organism evidence="4 5">
    <name type="scientific">Polypterus senegalus</name>
    <name type="common">Senegal bichir</name>
    <dbReference type="NCBI Taxonomy" id="55291"/>
    <lineage>
        <taxon>Eukaryota</taxon>
        <taxon>Metazoa</taxon>
        <taxon>Chordata</taxon>
        <taxon>Craniata</taxon>
        <taxon>Vertebrata</taxon>
        <taxon>Euteleostomi</taxon>
        <taxon>Actinopterygii</taxon>
        <taxon>Polypteriformes</taxon>
        <taxon>Polypteridae</taxon>
        <taxon>Polypterus</taxon>
    </lineage>
</organism>
<evidence type="ECO:0000313" key="4">
    <source>
        <dbReference type="EMBL" id="MBN3292763.1"/>
    </source>
</evidence>
<dbReference type="PANTHER" id="PTHR11576:SF2">
    <property type="entry name" value="ZONA PELLUCIDA SPERM-BINDING PROTEIN 3"/>
    <property type="match status" value="1"/>
</dbReference>
<dbReference type="Proteomes" id="UP001166052">
    <property type="component" value="Unassembled WGS sequence"/>
</dbReference>
<feature type="domain" description="ZP" evidence="3">
    <location>
        <begin position="1"/>
        <end position="131"/>
    </location>
</feature>
<comment type="caution">
    <text evidence="4">The sequence shown here is derived from an EMBL/GenBank/DDBJ whole genome shotgun (WGS) entry which is preliminary data.</text>
</comment>
<dbReference type="InterPro" id="IPR055355">
    <property type="entry name" value="ZP-C"/>
</dbReference>
<evidence type="ECO:0000313" key="5">
    <source>
        <dbReference type="Proteomes" id="UP001166052"/>
    </source>
</evidence>
<dbReference type="EMBL" id="JAAWVN010018152">
    <property type="protein sequence ID" value="MBN3292763.1"/>
    <property type="molecule type" value="Genomic_DNA"/>
</dbReference>
<keyword evidence="1" id="KW-1015">Disulfide bond</keyword>
<dbReference type="InterPro" id="IPR048290">
    <property type="entry name" value="ZP_chr"/>
</dbReference>
<dbReference type="PRINTS" id="PR00023">
    <property type="entry name" value="ZPELLUCIDA"/>
</dbReference>
<dbReference type="Gene3D" id="2.60.40.4100">
    <property type="entry name" value="Zona pellucida, ZP-C domain"/>
    <property type="match status" value="1"/>
</dbReference>
<dbReference type="Pfam" id="PF00100">
    <property type="entry name" value="Zona_pellucida"/>
    <property type="match status" value="1"/>
</dbReference>
<sequence length="168" mass="18801">MSDSSTRRTSNVYYLNDQVLIEATVSTENQTPLRLFIDSCVATLSNGTISNPSYSIIGNDGCLLDSTYLDSTSAFITPRSHPNKLLFSFQAFRFYANSQNLIYITCHLKVTTLDQTPDGLYKACFFSQANNSWYAVEGDPVICACCQSSNCAESAYMRYRRDLKQLGK</sequence>
<dbReference type="PANTHER" id="PTHR11576">
    <property type="entry name" value="ZONA PELLUCIDA SPERM-BINDING PROTEIN 3"/>
    <property type="match status" value="1"/>
</dbReference>
<keyword evidence="2" id="KW-0325">Glycoprotein</keyword>
<evidence type="ECO:0000259" key="3">
    <source>
        <dbReference type="PROSITE" id="PS51034"/>
    </source>
</evidence>
<proteinExistence type="predicted"/>
<feature type="non-terminal residue" evidence="4">
    <location>
        <position position="1"/>
    </location>
</feature>
<evidence type="ECO:0000256" key="1">
    <source>
        <dbReference type="ARBA" id="ARBA00023157"/>
    </source>
</evidence>
<accession>A0ABS2Z2A4</accession>
<feature type="non-terminal residue" evidence="4">
    <location>
        <position position="168"/>
    </location>
</feature>
<reference evidence="4" key="1">
    <citation type="journal article" date="2021" name="Cell">
        <title>Tracing the genetic footprints of vertebrate landing in non-teleost ray-finned fishes.</title>
        <authorList>
            <person name="Bi X."/>
            <person name="Wang K."/>
            <person name="Yang L."/>
            <person name="Pan H."/>
            <person name="Jiang H."/>
            <person name="Wei Q."/>
            <person name="Fang M."/>
            <person name="Yu H."/>
            <person name="Zhu C."/>
            <person name="Cai Y."/>
            <person name="He Y."/>
            <person name="Gan X."/>
            <person name="Zeng H."/>
            <person name="Yu D."/>
            <person name="Zhu Y."/>
            <person name="Jiang H."/>
            <person name="Qiu Q."/>
            <person name="Yang H."/>
            <person name="Zhang Y.E."/>
            <person name="Wang W."/>
            <person name="Zhu M."/>
            <person name="He S."/>
            <person name="Zhang G."/>
        </authorList>
    </citation>
    <scope>NUCLEOTIDE SEQUENCE</scope>
    <source>
        <strain evidence="4">Bchr_001</strain>
    </source>
</reference>
<gene>
    <name evidence="4" type="primary">Zp3_27</name>
    <name evidence="4" type="ORF">GTO92_0007261</name>
</gene>
<dbReference type="InterPro" id="IPR042235">
    <property type="entry name" value="ZP-C_dom"/>
</dbReference>
<dbReference type="InterPro" id="IPR001507">
    <property type="entry name" value="ZP_dom"/>
</dbReference>
<name>A0ABS2Z2A4_POLSE</name>